<sequence>MLVIKHDLVRSRTECRRWYLLNTGDSLSFATSRTASFEESVGADCSRTKIDSVSHNQYTLTHIYSLFAHKLGTEHSVSKHVDRLDNPRHHGNEMADLNAKEASTLSLSESQTFVPYQEFTDQAKFKNEWNTMDKNKSSKDSQCGK</sequence>
<accession>A0A0M8ZMU4</accession>
<evidence type="ECO:0000313" key="1">
    <source>
        <dbReference type="EMBL" id="KOX67445.1"/>
    </source>
</evidence>
<dbReference type="Proteomes" id="UP000053105">
    <property type="component" value="Unassembled WGS sequence"/>
</dbReference>
<protein>
    <submittedName>
        <fullName evidence="1">Uncharacterized protein</fullName>
    </submittedName>
</protein>
<keyword evidence="2" id="KW-1185">Reference proteome</keyword>
<organism evidence="1 2">
    <name type="scientific">Melipona quadrifasciata</name>
    <dbReference type="NCBI Taxonomy" id="166423"/>
    <lineage>
        <taxon>Eukaryota</taxon>
        <taxon>Metazoa</taxon>
        <taxon>Ecdysozoa</taxon>
        <taxon>Arthropoda</taxon>
        <taxon>Hexapoda</taxon>
        <taxon>Insecta</taxon>
        <taxon>Pterygota</taxon>
        <taxon>Neoptera</taxon>
        <taxon>Endopterygota</taxon>
        <taxon>Hymenoptera</taxon>
        <taxon>Apocrita</taxon>
        <taxon>Aculeata</taxon>
        <taxon>Apoidea</taxon>
        <taxon>Anthophila</taxon>
        <taxon>Apidae</taxon>
        <taxon>Melipona</taxon>
    </lineage>
</organism>
<proteinExistence type="predicted"/>
<name>A0A0M8ZMU4_9HYME</name>
<reference evidence="1 2" key="1">
    <citation type="submission" date="2015-07" db="EMBL/GenBank/DDBJ databases">
        <title>The genome of Melipona quadrifasciata.</title>
        <authorList>
            <person name="Pan H."/>
            <person name="Kapheim K."/>
        </authorList>
    </citation>
    <scope>NUCLEOTIDE SEQUENCE [LARGE SCALE GENOMIC DNA]</scope>
    <source>
        <strain evidence="1">0111107301</strain>
        <tissue evidence="1">Whole body</tissue>
    </source>
</reference>
<dbReference type="EMBL" id="KQ436106">
    <property type="protein sequence ID" value="KOX67445.1"/>
    <property type="molecule type" value="Genomic_DNA"/>
</dbReference>
<gene>
    <name evidence="1" type="ORF">WN51_10319</name>
</gene>
<dbReference type="AlphaFoldDB" id="A0A0M8ZMU4"/>
<evidence type="ECO:0000313" key="2">
    <source>
        <dbReference type="Proteomes" id="UP000053105"/>
    </source>
</evidence>